<keyword evidence="4" id="KW-1185">Reference proteome</keyword>
<evidence type="ECO:0000256" key="2">
    <source>
        <dbReference type="SAM" id="MobiDB-lite"/>
    </source>
</evidence>
<dbReference type="EMBL" id="MNCJ02000322">
    <property type="protein sequence ID" value="KAF5798134.1"/>
    <property type="molecule type" value="Genomic_DNA"/>
</dbReference>
<gene>
    <name evidence="3" type="ORF">HanXRQr2_Chr07g0289231</name>
</gene>
<organism evidence="3 4">
    <name type="scientific">Helianthus annuus</name>
    <name type="common">Common sunflower</name>
    <dbReference type="NCBI Taxonomy" id="4232"/>
    <lineage>
        <taxon>Eukaryota</taxon>
        <taxon>Viridiplantae</taxon>
        <taxon>Streptophyta</taxon>
        <taxon>Embryophyta</taxon>
        <taxon>Tracheophyta</taxon>
        <taxon>Spermatophyta</taxon>
        <taxon>Magnoliopsida</taxon>
        <taxon>eudicotyledons</taxon>
        <taxon>Gunneridae</taxon>
        <taxon>Pentapetalae</taxon>
        <taxon>asterids</taxon>
        <taxon>campanulids</taxon>
        <taxon>Asterales</taxon>
        <taxon>Asteraceae</taxon>
        <taxon>Asteroideae</taxon>
        <taxon>Heliantheae alliance</taxon>
        <taxon>Heliantheae</taxon>
        <taxon>Helianthus</taxon>
    </lineage>
</organism>
<reference evidence="3" key="2">
    <citation type="submission" date="2020-06" db="EMBL/GenBank/DDBJ databases">
        <title>Helianthus annuus Genome sequencing and assembly Release 2.</title>
        <authorList>
            <person name="Gouzy J."/>
            <person name="Langlade N."/>
            <person name="Munos S."/>
        </authorList>
    </citation>
    <scope>NUCLEOTIDE SEQUENCE</scope>
    <source>
        <tissue evidence="3">Leaves</tissue>
    </source>
</reference>
<feature type="compositionally biased region" description="Polar residues" evidence="2">
    <location>
        <begin position="1"/>
        <end position="11"/>
    </location>
</feature>
<name>A0A9K3IKQ3_HELAN</name>
<dbReference type="Gramene" id="mRNA:HanXRQr2_Chr07g0289231">
    <property type="protein sequence ID" value="CDS:HanXRQr2_Chr07g0289231.1"/>
    <property type="gene ID" value="HanXRQr2_Chr07g0289231"/>
</dbReference>
<sequence>MSTSSASSDQPQAPGKAPAVTRSPPCQVETRSAYRKRLAQGGESSSRPTHALPVNPISAQTESAVMKALREYNQFLIEQNQTLLEENQFLLKQVTTLEGQVESQGEQIRVLFKRTGDLKPEALKGREVRGLIMGDARMDRESIDSHDERLNMLAWRVHQF</sequence>
<comment type="caution">
    <text evidence="3">The sequence shown here is derived from an EMBL/GenBank/DDBJ whole genome shotgun (WGS) entry which is preliminary data.</text>
</comment>
<keyword evidence="1" id="KW-0175">Coiled coil</keyword>
<evidence type="ECO:0000256" key="1">
    <source>
        <dbReference type="SAM" id="Coils"/>
    </source>
</evidence>
<feature type="region of interest" description="Disordered" evidence="2">
    <location>
        <begin position="1"/>
        <end position="55"/>
    </location>
</feature>
<evidence type="ECO:0000313" key="3">
    <source>
        <dbReference type="EMBL" id="KAF5798134.1"/>
    </source>
</evidence>
<evidence type="ECO:0000313" key="4">
    <source>
        <dbReference type="Proteomes" id="UP000215914"/>
    </source>
</evidence>
<proteinExistence type="predicted"/>
<reference evidence="3" key="1">
    <citation type="journal article" date="2017" name="Nature">
        <title>The sunflower genome provides insights into oil metabolism, flowering and Asterid evolution.</title>
        <authorList>
            <person name="Badouin H."/>
            <person name="Gouzy J."/>
            <person name="Grassa C.J."/>
            <person name="Murat F."/>
            <person name="Staton S.E."/>
            <person name="Cottret L."/>
            <person name="Lelandais-Briere C."/>
            <person name="Owens G.L."/>
            <person name="Carrere S."/>
            <person name="Mayjonade B."/>
            <person name="Legrand L."/>
            <person name="Gill N."/>
            <person name="Kane N.C."/>
            <person name="Bowers J.E."/>
            <person name="Hubner S."/>
            <person name="Bellec A."/>
            <person name="Berard A."/>
            <person name="Berges H."/>
            <person name="Blanchet N."/>
            <person name="Boniface M.C."/>
            <person name="Brunel D."/>
            <person name="Catrice O."/>
            <person name="Chaidir N."/>
            <person name="Claudel C."/>
            <person name="Donnadieu C."/>
            <person name="Faraut T."/>
            <person name="Fievet G."/>
            <person name="Helmstetter N."/>
            <person name="King M."/>
            <person name="Knapp S.J."/>
            <person name="Lai Z."/>
            <person name="Le Paslier M.C."/>
            <person name="Lippi Y."/>
            <person name="Lorenzon L."/>
            <person name="Mandel J.R."/>
            <person name="Marage G."/>
            <person name="Marchand G."/>
            <person name="Marquand E."/>
            <person name="Bret-Mestries E."/>
            <person name="Morien E."/>
            <person name="Nambeesan S."/>
            <person name="Nguyen T."/>
            <person name="Pegot-Espagnet P."/>
            <person name="Pouilly N."/>
            <person name="Raftis F."/>
            <person name="Sallet E."/>
            <person name="Schiex T."/>
            <person name="Thomas J."/>
            <person name="Vandecasteele C."/>
            <person name="Vares D."/>
            <person name="Vear F."/>
            <person name="Vautrin S."/>
            <person name="Crespi M."/>
            <person name="Mangin B."/>
            <person name="Burke J.M."/>
            <person name="Salse J."/>
            <person name="Munos S."/>
            <person name="Vincourt P."/>
            <person name="Rieseberg L.H."/>
            <person name="Langlade N.B."/>
        </authorList>
    </citation>
    <scope>NUCLEOTIDE SEQUENCE</scope>
    <source>
        <tissue evidence="3">Leaves</tissue>
    </source>
</reference>
<dbReference type="Proteomes" id="UP000215914">
    <property type="component" value="Unassembled WGS sequence"/>
</dbReference>
<protein>
    <submittedName>
        <fullName evidence="3">Uncharacterized protein</fullName>
    </submittedName>
</protein>
<accession>A0A9K3IKQ3</accession>
<feature type="coiled-coil region" evidence="1">
    <location>
        <begin position="66"/>
        <end position="100"/>
    </location>
</feature>
<dbReference type="AlphaFoldDB" id="A0A9K3IKQ3"/>